<evidence type="ECO:0000259" key="9">
    <source>
        <dbReference type="Pfam" id="PF21478"/>
    </source>
</evidence>
<comment type="cofactor">
    <cofactor evidence="1 6 7">
        <name>pyridoxal 5'-phosphate</name>
        <dbReference type="ChEBI" id="CHEBI:597326"/>
    </cofactor>
</comment>
<evidence type="ECO:0000256" key="6">
    <source>
        <dbReference type="PIRSR" id="PIRSR603437-50"/>
    </source>
</evidence>
<comment type="catalytic activity">
    <reaction evidence="5 7">
        <text>N(6)-[(R)-lipoyl]-L-lysyl-[glycine-cleavage complex H protein] + glycine + H(+) = N(6)-[(R)-S(8)-aminomethyldihydrolipoyl]-L-lysyl-[glycine-cleavage complex H protein] + CO2</text>
        <dbReference type="Rhea" id="RHEA:24304"/>
        <dbReference type="Rhea" id="RHEA-COMP:10494"/>
        <dbReference type="Rhea" id="RHEA-COMP:10495"/>
        <dbReference type="ChEBI" id="CHEBI:15378"/>
        <dbReference type="ChEBI" id="CHEBI:16526"/>
        <dbReference type="ChEBI" id="CHEBI:57305"/>
        <dbReference type="ChEBI" id="CHEBI:83099"/>
        <dbReference type="ChEBI" id="CHEBI:83143"/>
        <dbReference type="EC" id="1.4.4.2"/>
    </reaction>
</comment>
<evidence type="ECO:0000256" key="3">
    <source>
        <dbReference type="ARBA" id="ARBA00022898"/>
    </source>
</evidence>
<keyword evidence="3 6" id="KW-0663">Pyridoxal phosphate</keyword>
<dbReference type="InterPro" id="IPR020581">
    <property type="entry name" value="GDC_P"/>
</dbReference>
<dbReference type="GO" id="GO:0005960">
    <property type="term" value="C:glycine cleavage complex"/>
    <property type="evidence" value="ECO:0007669"/>
    <property type="project" value="TreeGrafter"/>
</dbReference>
<accession>A0A078B105</accession>
<evidence type="ECO:0000256" key="2">
    <source>
        <dbReference type="ARBA" id="ARBA00010756"/>
    </source>
</evidence>
<keyword evidence="7" id="KW-0809">Transit peptide</keyword>
<evidence type="ECO:0000313" key="10">
    <source>
        <dbReference type="EMBL" id="CDW88016.1"/>
    </source>
</evidence>
<comment type="similarity">
    <text evidence="2 7">Belongs to the GcvP family.</text>
</comment>
<evidence type="ECO:0000259" key="8">
    <source>
        <dbReference type="Pfam" id="PF02347"/>
    </source>
</evidence>
<dbReference type="InterPro" id="IPR049316">
    <property type="entry name" value="GDC-P_C"/>
</dbReference>
<dbReference type="OMA" id="RNLICTC"/>
<comment type="function">
    <text evidence="7">The glycine cleavage system catalyzes the degradation of glycine.</text>
</comment>
<dbReference type="Gene3D" id="3.90.1150.10">
    <property type="entry name" value="Aspartate Aminotransferase, domain 1"/>
    <property type="match status" value="2"/>
</dbReference>
<dbReference type="OrthoDB" id="6537869at2759"/>
<sequence>MLSKHFTELKRLAINQTHTSKLLSTFQNVKLTNTQLRPFAKNVNSTLHHKNKLQVSQHILSKNLSYLQNNKISQALKPSDNFPQRHLGNDKKNTQEILNTLGVQTIEELMDQVVPSNIRLKSGSAFIHNGKELHGIESETMLLANLRDLANTNKVFRSFQGTGYYPTNLPSVIRRNVLENPNWYTPYTPYQAEIAQGRLESLLNYQTMITELTKLDVSNASLLDEATSAAEAMFMAYNVHDGKRRKFFVSSSMFPQNIDVVKTKAFGLNIELVIDEPANFDWSKANEFCGFMLQNPDNLGNVSNISELTQKLRDNKIVSVVIADILSLAVIKPPGEMGVDIAVGSVQRFGVPMAFGGPHPGYMACRDEFKRKMPGRLIGVSKDSHGDKAYRMALQTREQHIRRDKATSNICTAQALLANISAFFGQWYGPEGLKKQAERVQYFSEILIDELSSLGYTIVTDKNNHFDTVTIDAKKSGVSSSDAVLHEFEKYGINLRKIDDSLVSLAFNETTSLIDLDEVIEIFADLKGNQTTQGFLTQEFYEKRQYRGPSANLKRKSAFMTQPQFNEITSETQMMRYIQRLADKDIGLTNSMIALGSCTLKLNSAISMIPITWAGFAGIHPFAPKDQVKGYMKLIKELEDDLVAITQYDAISLQPNSGANGEYAGLMAIKKYHESRGDLQRDICLIPVSAHGTNPASAALCNMKIVVVKCDANGNIDVQDLKQKAEEHKDKLAAFMITYPSTHGVFEAAVIEMCDIIHKNGGQVYMDGANFNAQMGLTSPGFVGADVGHLNLHKTFSIPHGGGGPGVGPIGVKKHLEPFMPGHPLIPVNGRNSLAVAAAPYGSAGILPIPYAYIKMMGKQGLLDSSRHAIMSANYIAKQLEGDYKILYTGQNGRVAHEFILDMRDFKKTSDVTETDIAKRLMDYGFHAPTVSFPVPGSLMIEPTESEDKVEMDRFIDAMRRIRQEIREIEEGKADRVDNVIKNSPHTLKHLICHDWTHSYSREKAAYPAPWLHTRGKVYPAVGRIDNVHGDRNLICTCPPVTDFL</sequence>
<dbReference type="Pfam" id="PF21478">
    <property type="entry name" value="GcvP2_C"/>
    <property type="match status" value="1"/>
</dbReference>
<dbReference type="AlphaFoldDB" id="A0A078B105"/>
<dbReference type="InterPro" id="IPR015424">
    <property type="entry name" value="PyrdxlP-dep_Trfase"/>
</dbReference>
<dbReference type="GO" id="GO:0016594">
    <property type="term" value="F:glycine binding"/>
    <property type="evidence" value="ECO:0007669"/>
    <property type="project" value="TreeGrafter"/>
</dbReference>
<dbReference type="SUPFAM" id="SSF53383">
    <property type="entry name" value="PLP-dependent transferases"/>
    <property type="match status" value="2"/>
</dbReference>
<evidence type="ECO:0000256" key="4">
    <source>
        <dbReference type="ARBA" id="ARBA00023002"/>
    </source>
</evidence>
<proteinExistence type="inferred from homology"/>
<dbReference type="InParanoid" id="A0A078B105"/>
<dbReference type="FunFam" id="3.40.640.10:FF:000005">
    <property type="entry name" value="Glycine dehydrogenase (decarboxylating), mitochondrial"/>
    <property type="match status" value="1"/>
</dbReference>
<dbReference type="GO" id="GO:0019464">
    <property type="term" value="P:glycine decarboxylation via glycine cleavage system"/>
    <property type="evidence" value="ECO:0007669"/>
    <property type="project" value="TreeGrafter"/>
</dbReference>
<dbReference type="CDD" id="cd00613">
    <property type="entry name" value="GDC-P"/>
    <property type="match status" value="1"/>
</dbReference>
<name>A0A078B105_STYLE</name>
<dbReference type="EMBL" id="CCKQ01016138">
    <property type="protein sequence ID" value="CDW88016.1"/>
    <property type="molecule type" value="Genomic_DNA"/>
</dbReference>
<evidence type="ECO:0000256" key="7">
    <source>
        <dbReference type="RuleBase" id="RU364056"/>
    </source>
</evidence>
<evidence type="ECO:0000313" key="11">
    <source>
        <dbReference type="Proteomes" id="UP000039865"/>
    </source>
</evidence>
<feature type="domain" description="Glycine dehydrogenase C-terminal" evidence="9">
    <location>
        <begin position="866"/>
        <end position="986"/>
    </location>
</feature>
<dbReference type="NCBIfam" id="TIGR00461">
    <property type="entry name" value="gcvP"/>
    <property type="match status" value="1"/>
</dbReference>
<dbReference type="PANTHER" id="PTHR11773">
    <property type="entry name" value="GLYCINE DEHYDROGENASE, DECARBOXYLATING"/>
    <property type="match status" value="1"/>
</dbReference>
<comment type="subunit">
    <text evidence="7">The glycine cleavage system is composed of four proteins: P, T, L and H.</text>
</comment>
<dbReference type="Pfam" id="PF02347">
    <property type="entry name" value="GDC-P"/>
    <property type="match status" value="2"/>
</dbReference>
<dbReference type="InterPro" id="IPR015422">
    <property type="entry name" value="PyrdxlP-dep_Trfase_small"/>
</dbReference>
<organism evidence="10 11">
    <name type="scientific">Stylonychia lemnae</name>
    <name type="common">Ciliate</name>
    <dbReference type="NCBI Taxonomy" id="5949"/>
    <lineage>
        <taxon>Eukaryota</taxon>
        <taxon>Sar</taxon>
        <taxon>Alveolata</taxon>
        <taxon>Ciliophora</taxon>
        <taxon>Intramacronucleata</taxon>
        <taxon>Spirotrichea</taxon>
        <taxon>Stichotrichia</taxon>
        <taxon>Sporadotrichida</taxon>
        <taxon>Oxytrichidae</taxon>
        <taxon>Stylonychinae</taxon>
        <taxon>Stylonychia</taxon>
    </lineage>
</organism>
<evidence type="ECO:0000256" key="1">
    <source>
        <dbReference type="ARBA" id="ARBA00001933"/>
    </source>
</evidence>
<feature type="modified residue" description="N6-(pyridoxal phosphate)lysine" evidence="6">
    <location>
        <position position="794"/>
    </location>
</feature>
<comment type="subcellular location">
    <subcellularLocation>
        <location evidence="7">Mitochondrion</location>
    </subcellularLocation>
</comment>
<evidence type="ECO:0000256" key="5">
    <source>
        <dbReference type="ARBA" id="ARBA00049026"/>
    </source>
</evidence>
<keyword evidence="7" id="KW-0496">Mitochondrion</keyword>
<dbReference type="FunFam" id="3.90.1150.10:FF:000007">
    <property type="entry name" value="Glycine dehydrogenase (decarboxylating), mitochondrial"/>
    <property type="match status" value="1"/>
</dbReference>
<dbReference type="InterPro" id="IPR049315">
    <property type="entry name" value="GDC-P_N"/>
</dbReference>
<dbReference type="GO" id="GO:0004375">
    <property type="term" value="F:glycine dehydrogenase (decarboxylating) activity"/>
    <property type="evidence" value="ECO:0007669"/>
    <property type="project" value="UniProtKB-UniRule"/>
</dbReference>
<dbReference type="InterPro" id="IPR003437">
    <property type="entry name" value="GcvP"/>
</dbReference>
<dbReference type="GO" id="GO:0005739">
    <property type="term" value="C:mitochondrion"/>
    <property type="evidence" value="ECO:0007669"/>
    <property type="project" value="UniProtKB-SubCell"/>
</dbReference>
<dbReference type="PANTHER" id="PTHR11773:SF1">
    <property type="entry name" value="GLYCINE DEHYDROGENASE (DECARBOXYLATING), MITOCHONDRIAL"/>
    <property type="match status" value="1"/>
</dbReference>
<gene>
    <name evidence="10" type="primary">Contig3514.g3755</name>
    <name evidence="10" type="ORF">STYLEM_17131</name>
</gene>
<dbReference type="Proteomes" id="UP000039865">
    <property type="component" value="Unassembled WGS sequence"/>
</dbReference>
<dbReference type="Gene3D" id="3.40.640.10">
    <property type="entry name" value="Type I PLP-dependent aspartate aminotransferase-like (Major domain)"/>
    <property type="match status" value="2"/>
</dbReference>
<reference evidence="10 11" key="1">
    <citation type="submission" date="2014-06" db="EMBL/GenBank/DDBJ databases">
        <authorList>
            <person name="Swart Estienne"/>
        </authorList>
    </citation>
    <scope>NUCLEOTIDE SEQUENCE [LARGE SCALE GENOMIC DNA]</scope>
    <source>
        <strain evidence="10 11">130c</strain>
    </source>
</reference>
<dbReference type="EC" id="1.4.4.2" evidence="7"/>
<protein>
    <recommendedName>
        <fullName evidence="7">Glycine cleavage system P protein</fullName>
        <ecNumber evidence="7">1.4.4.2</ecNumber>
    </recommendedName>
</protein>
<feature type="domain" description="Glycine cleavage system P-protein N-terminal" evidence="8">
    <location>
        <begin position="84"/>
        <end position="523"/>
    </location>
</feature>
<keyword evidence="4 7" id="KW-0560">Oxidoreductase</keyword>
<feature type="domain" description="Glycine cleavage system P-protein N-terminal" evidence="8">
    <location>
        <begin position="562"/>
        <end position="823"/>
    </location>
</feature>
<dbReference type="FunFam" id="3.40.640.10:FF:000007">
    <property type="entry name" value="glycine dehydrogenase (Decarboxylating), mitochondrial"/>
    <property type="match status" value="1"/>
</dbReference>
<dbReference type="GO" id="GO:0030170">
    <property type="term" value="F:pyridoxal phosphate binding"/>
    <property type="evidence" value="ECO:0007669"/>
    <property type="project" value="TreeGrafter"/>
</dbReference>
<dbReference type="InterPro" id="IPR015421">
    <property type="entry name" value="PyrdxlP-dep_Trfase_major"/>
</dbReference>
<dbReference type="NCBIfam" id="NF003346">
    <property type="entry name" value="PRK04366.1"/>
    <property type="match status" value="1"/>
</dbReference>
<keyword evidence="11" id="KW-1185">Reference proteome</keyword>